<sequence length="131" mass="14772">MFCFLSFLTICKFRKSNNKASRYITREDLDVKLYKTGVTKKAIKPVYDHDMKNASPYDVQSRGGTTRVKVVMTKDEAMILFSQCDRGGTLSFENVATSLTNIPANRVSLVCTSSPSYQKPMIMLESIPEEP</sequence>
<evidence type="ECO:0000313" key="2">
    <source>
        <dbReference type="EMBL" id="KAK1430641.1"/>
    </source>
</evidence>
<keyword evidence="3" id="KW-1185">Reference proteome</keyword>
<dbReference type="Pfam" id="PF25418">
    <property type="entry name" value="DUF7890"/>
    <property type="match status" value="1"/>
</dbReference>
<dbReference type="InterPro" id="IPR057212">
    <property type="entry name" value="DUF7890"/>
</dbReference>
<organism evidence="2 3">
    <name type="scientific">Tagetes erecta</name>
    <name type="common">African marigold</name>
    <dbReference type="NCBI Taxonomy" id="13708"/>
    <lineage>
        <taxon>Eukaryota</taxon>
        <taxon>Viridiplantae</taxon>
        <taxon>Streptophyta</taxon>
        <taxon>Embryophyta</taxon>
        <taxon>Tracheophyta</taxon>
        <taxon>Spermatophyta</taxon>
        <taxon>Magnoliopsida</taxon>
        <taxon>eudicotyledons</taxon>
        <taxon>Gunneridae</taxon>
        <taxon>Pentapetalae</taxon>
        <taxon>asterids</taxon>
        <taxon>campanulids</taxon>
        <taxon>Asterales</taxon>
        <taxon>Asteraceae</taxon>
        <taxon>Asteroideae</taxon>
        <taxon>Heliantheae alliance</taxon>
        <taxon>Tageteae</taxon>
        <taxon>Tagetes</taxon>
    </lineage>
</organism>
<accession>A0AAD8L0S3</accession>
<dbReference type="Proteomes" id="UP001229421">
    <property type="component" value="Unassembled WGS sequence"/>
</dbReference>
<feature type="domain" description="DUF7890" evidence="1">
    <location>
        <begin position="65"/>
        <end position="110"/>
    </location>
</feature>
<evidence type="ECO:0000313" key="3">
    <source>
        <dbReference type="Proteomes" id="UP001229421"/>
    </source>
</evidence>
<evidence type="ECO:0000259" key="1">
    <source>
        <dbReference type="Pfam" id="PF25418"/>
    </source>
</evidence>
<dbReference type="PANTHER" id="PTHR36782:SF1">
    <property type="entry name" value="CALCIUM UNIPORTER PROTEIN"/>
    <property type="match status" value="1"/>
</dbReference>
<comment type="caution">
    <text evidence="2">The sequence shown here is derived from an EMBL/GenBank/DDBJ whole genome shotgun (WGS) entry which is preliminary data.</text>
</comment>
<dbReference type="EMBL" id="JAUHHV010000003">
    <property type="protein sequence ID" value="KAK1430641.1"/>
    <property type="molecule type" value="Genomic_DNA"/>
</dbReference>
<gene>
    <name evidence="2" type="ORF">QVD17_13532</name>
</gene>
<dbReference type="PANTHER" id="PTHR36782">
    <property type="entry name" value="BNAC03G62080D PROTEIN"/>
    <property type="match status" value="1"/>
</dbReference>
<protein>
    <recommendedName>
        <fullName evidence="1">DUF7890 domain-containing protein</fullName>
    </recommendedName>
</protein>
<proteinExistence type="predicted"/>
<dbReference type="AlphaFoldDB" id="A0AAD8L0S3"/>
<name>A0AAD8L0S3_TARER</name>
<reference evidence="2" key="1">
    <citation type="journal article" date="2023" name="bioRxiv">
        <title>Improved chromosome-level genome assembly for marigold (Tagetes erecta).</title>
        <authorList>
            <person name="Jiang F."/>
            <person name="Yuan L."/>
            <person name="Wang S."/>
            <person name="Wang H."/>
            <person name="Xu D."/>
            <person name="Wang A."/>
            <person name="Fan W."/>
        </authorList>
    </citation>
    <scope>NUCLEOTIDE SEQUENCE</scope>
    <source>
        <strain evidence="2">WSJ</strain>
        <tissue evidence="2">Leaf</tissue>
    </source>
</reference>